<evidence type="ECO:0000256" key="1">
    <source>
        <dbReference type="ARBA" id="ARBA00004245"/>
    </source>
</evidence>
<evidence type="ECO:0000313" key="9">
    <source>
        <dbReference type="Proteomes" id="UP000250321"/>
    </source>
</evidence>
<evidence type="ECO:0000256" key="3">
    <source>
        <dbReference type="ARBA" id="ARBA00022490"/>
    </source>
</evidence>
<evidence type="ECO:0000256" key="2">
    <source>
        <dbReference type="ARBA" id="ARBA00008825"/>
    </source>
</evidence>
<dbReference type="OrthoDB" id="1726433at2759"/>
<reference evidence="8 9" key="1">
    <citation type="submission" date="2018-02" db="EMBL/GenBank/DDBJ databases">
        <title>Draft genome of wild Prunus yedoensis var. nudiflora.</title>
        <authorList>
            <person name="Baek S."/>
            <person name="Kim J.-H."/>
            <person name="Choi K."/>
            <person name="Kim G.-B."/>
            <person name="Cho A."/>
            <person name="Jang H."/>
            <person name="Shin C.-H."/>
            <person name="Yu H.-J."/>
            <person name="Mun J.-H."/>
        </authorList>
    </citation>
    <scope>NUCLEOTIDE SEQUENCE [LARGE SCALE GENOMIC DNA]</scope>
    <source>
        <strain evidence="9">cv. Jeju island</strain>
        <tissue evidence="8">Leaf</tissue>
    </source>
</reference>
<dbReference type="Proteomes" id="UP000250321">
    <property type="component" value="Unassembled WGS sequence"/>
</dbReference>
<dbReference type="STRING" id="2094558.A0A314YP30"/>
<comment type="caution">
    <text evidence="8">The sequence shown here is derived from an EMBL/GenBank/DDBJ whole genome shotgun (WGS) entry which is preliminary data.</text>
</comment>
<keyword evidence="5" id="KW-0175">Coiled coil</keyword>
<comment type="subcellular location">
    <subcellularLocation>
        <location evidence="1">Cytoplasm</location>
        <location evidence="1">Cytoskeleton</location>
    </subcellularLocation>
</comment>
<feature type="compositionally biased region" description="Basic and acidic residues" evidence="7">
    <location>
        <begin position="1"/>
        <end position="12"/>
    </location>
</feature>
<dbReference type="EMBL" id="PJQY01000959">
    <property type="protein sequence ID" value="PQQ06438.1"/>
    <property type="molecule type" value="Genomic_DNA"/>
</dbReference>
<dbReference type="Pfam" id="PF07058">
    <property type="entry name" value="MAP70"/>
    <property type="match status" value="1"/>
</dbReference>
<keyword evidence="9" id="KW-1185">Reference proteome</keyword>
<name>A0A314YP30_PRUYE</name>
<feature type="compositionally biased region" description="Basic and acidic residues" evidence="7">
    <location>
        <begin position="95"/>
        <end position="106"/>
    </location>
</feature>
<feature type="region of interest" description="Disordered" evidence="7">
    <location>
        <begin position="95"/>
        <end position="124"/>
    </location>
</feature>
<dbReference type="GO" id="GO:0008017">
    <property type="term" value="F:microtubule binding"/>
    <property type="evidence" value="ECO:0007669"/>
    <property type="project" value="InterPro"/>
</dbReference>
<dbReference type="GO" id="GO:0007010">
    <property type="term" value="P:cytoskeleton organization"/>
    <property type="evidence" value="ECO:0007669"/>
    <property type="project" value="InterPro"/>
</dbReference>
<accession>A0A314YP30</accession>
<feature type="region of interest" description="Disordered" evidence="7">
    <location>
        <begin position="1"/>
        <end position="24"/>
    </location>
</feature>
<protein>
    <submittedName>
        <fullName evidence="8">Uncharacterized protein</fullName>
    </submittedName>
</protein>
<evidence type="ECO:0000256" key="7">
    <source>
        <dbReference type="SAM" id="MobiDB-lite"/>
    </source>
</evidence>
<dbReference type="GO" id="GO:0005874">
    <property type="term" value="C:microtubule"/>
    <property type="evidence" value="ECO:0007669"/>
    <property type="project" value="UniProtKB-KW"/>
</dbReference>
<dbReference type="PANTHER" id="PTHR31246:SF18">
    <property type="entry name" value="MICROTUBULE-ASSOCIATED PROTEIN 70-1-LIKE"/>
    <property type="match status" value="1"/>
</dbReference>
<sequence length="124" mass="14118">MDETIGRHEERANGSLAEQSRTEHEDYVSGVLYDMLQKEVVSLRKAGHEKDQTLKDKDDAIEMLAKKVDTLNKAMEVVAKKMRREVAAMEKEVSAMRVTKEPDQRHGTQVFPEGLYSSHTLSSR</sequence>
<keyword evidence="3" id="KW-0963">Cytoplasm</keyword>
<organism evidence="8 9">
    <name type="scientific">Prunus yedoensis var. nudiflora</name>
    <dbReference type="NCBI Taxonomy" id="2094558"/>
    <lineage>
        <taxon>Eukaryota</taxon>
        <taxon>Viridiplantae</taxon>
        <taxon>Streptophyta</taxon>
        <taxon>Embryophyta</taxon>
        <taxon>Tracheophyta</taxon>
        <taxon>Spermatophyta</taxon>
        <taxon>Magnoliopsida</taxon>
        <taxon>eudicotyledons</taxon>
        <taxon>Gunneridae</taxon>
        <taxon>Pentapetalae</taxon>
        <taxon>rosids</taxon>
        <taxon>fabids</taxon>
        <taxon>Rosales</taxon>
        <taxon>Rosaceae</taxon>
        <taxon>Amygdaloideae</taxon>
        <taxon>Amygdaleae</taxon>
        <taxon>Prunus</taxon>
    </lineage>
</organism>
<evidence type="ECO:0000256" key="5">
    <source>
        <dbReference type="ARBA" id="ARBA00023054"/>
    </source>
</evidence>
<dbReference type="InterPro" id="IPR009768">
    <property type="entry name" value="MAP70"/>
</dbReference>
<keyword evidence="6" id="KW-0206">Cytoskeleton</keyword>
<evidence type="ECO:0000256" key="6">
    <source>
        <dbReference type="ARBA" id="ARBA00023212"/>
    </source>
</evidence>
<dbReference type="AlphaFoldDB" id="A0A314YP30"/>
<keyword evidence="4" id="KW-0493">Microtubule</keyword>
<dbReference type="PANTHER" id="PTHR31246">
    <property type="entry name" value="MICROTUBULE-ASSOCIATED PROTEIN 70-2"/>
    <property type="match status" value="1"/>
</dbReference>
<gene>
    <name evidence="8" type="ORF">Pyn_19216</name>
</gene>
<evidence type="ECO:0000256" key="4">
    <source>
        <dbReference type="ARBA" id="ARBA00022701"/>
    </source>
</evidence>
<comment type="similarity">
    <text evidence="2">Belongs to the MAP70 family.</text>
</comment>
<proteinExistence type="inferred from homology"/>
<evidence type="ECO:0000313" key="8">
    <source>
        <dbReference type="EMBL" id="PQQ06438.1"/>
    </source>
</evidence>